<dbReference type="KEGG" id="cai:Caci_3762"/>
<dbReference type="InterPro" id="IPR004839">
    <property type="entry name" value="Aminotransferase_I/II_large"/>
</dbReference>
<dbReference type="Pfam" id="PF00155">
    <property type="entry name" value="Aminotran_1_2"/>
    <property type="match status" value="1"/>
</dbReference>
<comment type="catalytic activity">
    <reaction evidence="5">
        <text>6-carboxyhexanoyl-[ACP] + L-alanine + H(+) = (8S)-8-amino-7-oxononanoate + holo-[ACP] + CO2</text>
        <dbReference type="Rhea" id="RHEA:42288"/>
        <dbReference type="Rhea" id="RHEA-COMP:9685"/>
        <dbReference type="Rhea" id="RHEA-COMP:9955"/>
        <dbReference type="ChEBI" id="CHEBI:15378"/>
        <dbReference type="ChEBI" id="CHEBI:16526"/>
        <dbReference type="ChEBI" id="CHEBI:57972"/>
        <dbReference type="ChEBI" id="CHEBI:64479"/>
        <dbReference type="ChEBI" id="CHEBI:78846"/>
        <dbReference type="ChEBI" id="CHEBI:149468"/>
        <dbReference type="EC" id="2.3.1.47"/>
    </reaction>
</comment>
<dbReference type="EMBL" id="CP001700">
    <property type="protein sequence ID" value="ACU72664.1"/>
    <property type="molecule type" value="Genomic_DNA"/>
</dbReference>
<dbReference type="GO" id="GO:0008483">
    <property type="term" value="F:transaminase activity"/>
    <property type="evidence" value="ECO:0007669"/>
    <property type="project" value="UniProtKB-KW"/>
</dbReference>
<organism evidence="7 8">
    <name type="scientific">Catenulispora acidiphila (strain DSM 44928 / JCM 14897 / NBRC 102108 / NRRL B-24433 / ID139908)</name>
    <dbReference type="NCBI Taxonomy" id="479433"/>
    <lineage>
        <taxon>Bacteria</taxon>
        <taxon>Bacillati</taxon>
        <taxon>Actinomycetota</taxon>
        <taxon>Actinomycetes</taxon>
        <taxon>Catenulisporales</taxon>
        <taxon>Catenulisporaceae</taxon>
        <taxon>Catenulispora</taxon>
    </lineage>
</organism>
<dbReference type="RefSeq" id="WP_015792393.1">
    <property type="nucleotide sequence ID" value="NC_013131.1"/>
</dbReference>
<dbReference type="GO" id="GO:0008710">
    <property type="term" value="F:8-amino-7-oxononanoate synthase activity"/>
    <property type="evidence" value="ECO:0007669"/>
    <property type="project" value="UniProtKB-EC"/>
</dbReference>
<comment type="cofactor">
    <cofactor evidence="1">
        <name>pyridoxal 5'-phosphate</name>
        <dbReference type="ChEBI" id="CHEBI:597326"/>
    </cofactor>
</comment>
<evidence type="ECO:0000259" key="6">
    <source>
        <dbReference type="Pfam" id="PF00155"/>
    </source>
</evidence>
<evidence type="ECO:0000256" key="4">
    <source>
        <dbReference type="ARBA" id="ARBA00022898"/>
    </source>
</evidence>
<dbReference type="Gene3D" id="3.40.640.10">
    <property type="entry name" value="Type I PLP-dependent aspartate aminotransferase-like (Major domain)"/>
    <property type="match status" value="1"/>
</dbReference>
<dbReference type="InterPro" id="IPR015422">
    <property type="entry name" value="PyrdxlP-dep_Trfase_small"/>
</dbReference>
<keyword evidence="3 7" id="KW-0808">Transferase</keyword>
<gene>
    <name evidence="7" type="ordered locus">Caci_3762</name>
</gene>
<feature type="domain" description="Aminotransferase class I/classII large" evidence="6">
    <location>
        <begin position="48"/>
        <end position="392"/>
    </location>
</feature>
<keyword evidence="7" id="KW-0032">Aminotransferase</keyword>
<sequence length="424" mass="45870">MHTYMNIKKLASISGDFWDVTDRAGLFGLVVAGLGEGWHRRADDGHEFVNMSSYSYLGLDTDLRLVRAAADEVLSEGSLNTSTSRMRIRFAALDDAERALSEHFDVEALTTASCAVAAWATLPLLASGLFTEDVAPVMVFDKNAHFCLNALKAAAADEAQIVTIAHNDVEALEQLCKEHPKVAYVADGVYSTGGQAPVKELLRLQEKYGLFLYFDEAHGISTLGRQGRGLVLEELGGRITDRTIIIASLNKGFGASGGAIFLGPQGSDERKNLALRNGPLMWSQRVNTAGLGAIKASVALHATEEFAGLQKRLQDNIDLFDGLVQTEQSRDGLPIRFVEIGKEDATVQLAQRLLERGFYASPIFFPIIGRGRAGLRLMLRANMTRTEIETFAGLLKELRDELGSAGTGAWAQAGNAVGAGAERR</sequence>
<dbReference type="OrthoDB" id="9807157at2"/>
<keyword evidence="8" id="KW-1185">Reference proteome</keyword>
<reference evidence="7 8" key="1">
    <citation type="journal article" date="2009" name="Stand. Genomic Sci.">
        <title>Complete genome sequence of Catenulispora acidiphila type strain (ID 139908).</title>
        <authorList>
            <person name="Copeland A."/>
            <person name="Lapidus A."/>
            <person name="Glavina Del Rio T."/>
            <person name="Nolan M."/>
            <person name="Lucas S."/>
            <person name="Chen F."/>
            <person name="Tice H."/>
            <person name="Cheng J.F."/>
            <person name="Bruce D."/>
            <person name="Goodwin L."/>
            <person name="Pitluck S."/>
            <person name="Mikhailova N."/>
            <person name="Pati A."/>
            <person name="Ivanova N."/>
            <person name="Mavromatis K."/>
            <person name="Chen A."/>
            <person name="Palaniappan K."/>
            <person name="Chain P."/>
            <person name="Land M."/>
            <person name="Hauser L."/>
            <person name="Chang Y.J."/>
            <person name="Jeffries C.D."/>
            <person name="Chertkov O."/>
            <person name="Brettin T."/>
            <person name="Detter J.C."/>
            <person name="Han C."/>
            <person name="Ali Z."/>
            <person name="Tindall B.J."/>
            <person name="Goker M."/>
            <person name="Bristow J."/>
            <person name="Eisen J.A."/>
            <person name="Markowitz V."/>
            <person name="Hugenholtz P."/>
            <person name="Kyrpides N.C."/>
            <person name="Klenk H.P."/>
        </authorList>
    </citation>
    <scope>NUCLEOTIDE SEQUENCE [LARGE SCALE GENOMIC DNA]</scope>
    <source>
        <strain evidence="8">DSM 44928 / JCM 14897 / NBRC 102108 / NRRL B-24433 / ID139908</strain>
    </source>
</reference>
<dbReference type="InterPro" id="IPR015421">
    <property type="entry name" value="PyrdxlP-dep_Trfase_major"/>
</dbReference>
<dbReference type="EC" id="2.3.1.47" evidence="2"/>
<evidence type="ECO:0000313" key="7">
    <source>
        <dbReference type="EMBL" id="ACU72664.1"/>
    </source>
</evidence>
<keyword evidence="4" id="KW-0663">Pyridoxal phosphate</keyword>
<dbReference type="InterPro" id="IPR050087">
    <property type="entry name" value="AON_synthase_class-II"/>
</dbReference>
<protein>
    <recommendedName>
        <fullName evidence="2">8-amino-7-oxononanoate synthase</fullName>
        <ecNumber evidence="2">2.3.1.47</ecNumber>
    </recommendedName>
</protein>
<dbReference type="PANTHER" id="PTHR13693">
    <property type="entry name" value="CLASS II AMINOTRANSFERASE/8-AMINO-7-OXONONANOATE SYNTHASE"/>
    <property type="match status" value="1"/>
</dbReference>
<dbReference type="InParanoid" id="C7QD71"/>
<dbReference type="STRING" id="479433.Caci_3762"/>
<evidence type="ECO:0000256" key="5">
    <source>
        <dbReference type="ARBA" id="ARBA00047715"/>
    </source>
</evidence>
<evidence type="ECO:0000313" key="8">
    <source>
        <dbReference type="Proteomes" id="UP000000851"/>
    </source>
</evidence>
<dbReference type="AlphaFoldDB" id="C7QD71"/>
<evidence type="ECO:0000256" key="1">
    <source>
        <dbReference type="ARBA" id="ARBA00001933"/>
    </source>
</evidence>
<name>C7QD71_CATAD</name>
<accession>C7QD71</accession>
<dbReference type="PANTHER" id="PTHR13693:SF100">
    <property type="entry name" value="8-AMINO-7-OXONONANOATE SYNTHASE"/>
    <property type="match status" value="1"/>
</dbReference>
<dbReference type="NCBIfam" id="NF005697">
    <property type="entry name" value="PRK07505.1"/>
    <property type="match status" value="1"/>
</dbReference>
<dbReference type="SUPFAM" id="SSF53383">
    <property type="entry name" value="PLP-dependent transferases"/>
    <property type="match status" value="1"/>
</dbReference>
<evidence type="ECO:0000256" key="2">
    <source>
        <dbReference type="ARBA" id="ARBA00013187"/>
    </source>
</evidence>
<dbReference type="GO" id="GO:0030170">
    <property type="term" value="F:pyridoxal phosphate binding"/>
    <property type="evidence" value="ECO:0007669"/>
    <property type="project" value="InterPro"/>
</dbReference>
<dbReference type="InterPro" id="IPR015424">
    <property type="entry name" value="PyrdxlP-dep_Trfase"/>
</dbReference>
<dbReference type="HOGENOM" id="CLU_015846_11_0_11"/>
<dbReference type="Gene3D" id="3.90.1150.10">
    <property type="entry name" value="Aspartate Aminotransferase, domain 1"/>
    <property type="match status" value="1"/>
</dbReference>
<evidence type="ECO:0000256" key="3">
    <source>
        <dbReference type="ARBA" id="ARBA00022679"/>
    </source>
</evidence>
<dbReference type="Proteomes" id="UP000000851">
    <property type="component" value="Chromosome"/>
</dbReference>
<proteinExistence type="predicted"/>
<dbReference type="GO" id="GO:0009102">
    <property type="term" value="P:biotin biosynthetic process"/>
    <property type="evidence" value="ECO:0007669"/>
    <property type="project" value="TreeGrafter"/>
</dbReference>
<dbReference type="eggNOG" id="COG0156">
    <property type="taxonomic scope" value="Bacteria"/>
</dbReference>